<evidence type="ECO:0000313" key="1">
    <source>
        <dbReference type="Ensembl" id="ENSKMAP00000028941.1"/>
    </source>
</evidence>
<dbReference type="OMA" id="ACTDSTD"/>
<organism evidence="1 2">
    <name type="scientific">Kryptolebias marmoratus</name>
    <name type="common">Mangrove killifish</name>
    <name type="synonym">Rivulus marmoratus</name>
    <dbReference type="NCBI Taxonomy" id="37003"/>
    <lineage>
        <taxon>Eukaryota</taxon>
        <taxon>Metazoa</taxon>
        <taxon>Chordata</taxon>
        <taxon>Craniata</taxon>
        <taxon>Vertebrata</taxon>
        <taxon>Euteleostomi</taxon>
        <taxon>Actinopterygii</taxon>
        <taxon>Neopterygii</taxon>
        <taxon>Teleostei</taxon>
        <taxon>Neoteleostei</taxon>
        <taxon>Acanthomorphata</taxon>
        <taxon>Ovalentaria</taxon>
        <taxon>Atherinomorphae</taxon>
        <taxon>Cyprinodontiformes</taxon>
        <taxon>Rivulidae</taxon>
        <taxon>Kryptolebias</taxon>
    </lineage>
</organism>
<dbReference type="GO" id="GO:0034237">
    <property type="term" value="F:protein kinase A regulatory subunit binding"/>
    <property type="evidence" value="ECO:0007669"/>
    <property type="project" value="TreeGrafter"/>
</dbReference>
<dbReference type="Pfam" id="PF14469">
    <property type="entry name" value="AKAP28"/>
    <property type="match status" value="1"/>
</dbReference>
<reference evidence="1" key="1">
    <citation type="submission" date="2025-08" db="UniProtKB">
        <authorList>
            <consortium name="Ensembl"/>
        </authorList>
    </citation>
    <scope>IDENTIFICATION</scope>
</reference>
<reference evidence="1" key="2">
    <citation type="submission" date="2025-09" db="UniProtKB">
        <authorList>
            <consortium name="Ensembl"/>
        </authorList>
    </citation>
    <scope>IDENTIFICATION</scope>
</reference>
<protein>
    <submittedName>
        <fullName evidence="1">Si:dkeyp-81f3.4</fullName>
    </submittedName>
</protein>
<dbReference type="Proteomes" id="UP000264800">
    <property type="component" value="Unplaced"/>
</dbReference>
<dbReference type="InterPro" id="IPR025663">
    <property type="entry name" value="AKAP_28"/>
</dbReference>
<dbReference type="STRING" id="37003.ENSKMAP00000028941"/>
<accession>A0A3Q3BHP6</accession>
<dbReference type="PANTHER" id="PTHR35075">
    <property type="entry name" value="A-KINASE ANCHOR PROTEIN 14"/>
    <property type="match status" value="1"/>
</dbReference>
<keyword evidence="2" id="KW-1185">Reference proteome</keyword>
<proteinExistence type="predicted"/>
<dbReference type="AlphaFoldDB" id="A0A3Q3BHP6"/>
<sequence>MTIKPIKKVVRACTDSTDVVKELVDCDLNYPAESVLLAKASRETPCQATEEKTDTFRWTSCGDFTVEVGKQQINAYIQTWELRPCWLHGLDFLFSTEEEHGARFYHYRARFSTPTAREPIPDTASVYFLVEVAQGKAQTLPVEVRFMVESNRLVHTAGESRFSEKWLSDIIQDNDSFLLVMNHVCFVLFDRTC</sequence>
<dbReference type="InterPro" id="IPR053084">
    <property type="entry name" value="AKAP"/>
</dbReference>
<name>A0A3Q3BHP6_KRYMA</name>
<evidence type="ECO:0000313" key="2">
    <source>
        <dbReference type="Proteomes" id="UP000264800"/>
    </source>
</evidence>
<dbReference type="GeneTree" id="ENSGT00390000003444"/>
<dbReference type="GO" id="GO:0005952">
    <property type="term" value="C:cAMP-dependent protein kinase complex"/>
    <property type="evidence" value="ECO:0007669"/>
    <property type="project" value="TreeGrafter"/>
</dbReference>
<dbReference type="PANTHER" id="PTHR35075:SF1">
    <property type="entry name" value="A-KINASE ANCHOR PROTEIN 14"/>
    <property type="match status" value="1"/>
</dbReference>
<dbReference type="Ensembl" id="ENSKMAT00000029304.1">
    <property type="protein sequence ID" value="ENSKMAP00000028941.1"/>
    <property type="gene ID" value="ENSKMAG00000021453.1"/>
</dbReference>